<dbReference type="GeneID" id="107831791"/>
<organism evidence="1 2">
    <name type="scientific">Nicotiana tabacum</name>
    <name type="common">Common tobacco</name>
    <dbReference type="NCBI Taxonomy" id="4097"/>
    <lineage>
        <taxon>Eukaryota</taxon>
        <taxon>Viridiplantae</taxon>
        <taxon>Streptophyta</taxon>
        <taxon>Embryophyta</taxon>
        <taxon>Tracheophyta</taxon>
        <taxon>Spermatophyta</taxon>
        <taxon>Magnoliopsida</taxon>
        <taxon>eudicotyledons</taxon>
        <taxon>Gunneridae</taxon>
        <taxon>Pentapetalae</taxon>
        <taxon>asterids</taxon>
        <taxon>lamiids</taxon>
        <taxon>Solanales</taxon>
        <taxon>Solanaceae</taxon>
        <taxon>Nicotianoideae</taxon>
        <taxon>Nicotianeae</taxon>
        <taxon>Nicotiana</taxon>
    </lineage>
</organism>
<dbReference type="STRING" id="4097.A0A1S4DPK4"/>
<protein>
    <submittedName>
        <fullName evidence="2">Uncharacterized protein LOC107831791</fullName>
    </submittedName>
</protein>
<reference evidence="1" key="1">
    <citation type="journal article" date="2014" name="Nat. Commun.">
        <title>The tobacco genome sequence and its comparison with those of tomato and potato.</title>
        <authorList>
            <person name="Sierro N."/>
            <person name="Battey J.N."/>
            <person name="Ouadi S."/>
            <person name="Bakaher N."/>
            <person name="Bovet L."/>
            <person name="Willig A."/>
            <person name="Goepfert S."/>
            <person name="Peitsch M.C."/>
            <person name="Ivanov N.V."/>
        </authorList>
    </citation>
    <scope>NUCLEOTIDE SEQUENCE [LARGE SCALE GENOMIC DNA]</scope>
</reference>
<evidence type="ECO:0000313" key="2">
    <source>
        <dbReference type="RefSeq" id="XP_016515069.2"/>
    </source>
</evidence>
<dbReference type="RefSeq" id="XP_016515069.2">
    <property type="nucleotide sequence ID" value="XM_016659583.2"/>
</dbReference>
<accession>A0A1S4DPK4</accession>
<dbReference type="OrthoDB" id="681201at2759"/>
<keyword evidence="1" id="KW-1185">Reference proteome</keyword>
<name>A0A1S4DPK4_TOBAC</name>
<dbReference type="RefSeq" id="XP_016515069.1">
    <property type="nucleotide sequence ID" value="XM_016659583.1"/>
</dbReference>
<reference evidence="2" key="2">
    <citation type="submission" date="2025-08" db="UniProtKB">
        <authorList>
            <consortium name="RefSeq"/>
        </authorList>
    </citation>
    <scope>IDENTIFICATION</scope>
    <source>
        <tissue evidence="2">Leaf</tissue>
    </source>
</reference>
<dbReference type="Proteomes" id="UP000790787">
    <property type="component" value="Chromosome 16"/>
</dbReference>
<dbReference type="KEGG" id="nta:107831791"/>
<evidence type="ECO:0000313" key="1">
    <source>
        <dbReference type="Proteomes" id="UP000790787"/>
    </source>
</evidence>
<dbReference type="AlphaFoldDB" id="A0A1S4DPK4"/>
<dbReference type="PaxDb" id="4097-A0A1S4DPK4"/>
<proteinExistence type="predicted"/>
<gene>
    <name evidence="2" type="primary">LOC107831791</name>
</gene>
<sequence>MGAWRSSGDASAMWKTTNCTREAREVLGISKGYSGGHKSDWWWNEVVQSKVEATKAAYLKLVGSTCEEERRANIKRYKVARKEAKLAVTGAKTAAFGCLYEEPGDKGGDKKLFRLAKAEMKARDLDQVR</sequence>